<dbReference type="PANTHER" id="PTHR32097:SF18">
    <property type="entry name" value="RING-TYPE DOMAIN-CONTAINING PROTEIN"/>
    <property type="match status" value="1"/>
</dbReference>
<organism evidence="2 3">
    <name type="scientific">Pyxidicoccus parkwayensis</name>
    <dbReference type="NCBI Taxonomy" id="2813578"/>
    <lineage>
        <taxon>Bacteria</taxon>
        <taxon>Pseudomonadati</taxon>
        <taxon>Myxococcota</taxon>
        <taxon>Myxococcia</taxon>
        <taxon>Myxococcales</taxon>
        <taxon>Cystobacterineae</taxon>
        <taxon>Myxococcaceae</taxon>
        <taxon>Pyxidicoccus</taxon>
    </lineage>
</organism>
<dbReference type="RefSeq" id="WP_206726040.1">
    <property type="nucleotide sequence ID" value="NZ_CP071090.1"/>
</dbReference>
<dbReference type="Pfam" id="PF14447">
    <property type="entry name" value="Prok-RING_4"/>
    <property type="match status" value="1"/>
</dbReference>
<name>A0ABX7NZX9_9BACT</name>
<dbReference type="InterPro" id="IPR001841">
    <property type="entry name" value="Znf_RING"/>
</dbReference>
<dbReference type="SUPFAM" id="SSF57850">
    <property type="entry name" value="RING/U-box"/>
    <property type="match status" value="1"/>
</dbReference>
<dbReference type="InterPro" id="IPR051324">
    <property type="entry name" value="Stress/Tellurium_Resist"/>
</dbReference>
<dbReference type="Gene3D" id="3.30.40.10">
    <property type="entry name" value="Zinc/RING finger domain, C3HC4 (zinc finger)"/>
    <property type="match status" value="1"/>
</dbReference>
<dbReference type="PANTHER" id="PTHR32097">
    <property type="entry name" value="CAMP-BINDING PROTEIN 1-RELATED"/>
    <property type="match status" value="1"/>
</dbReference>
<sequence>MNEQPTPTLAVLLRRSGLVFVPEQSQDTLPESYLRAVDIKLAELGYAVSARLRARLARLPIAELTRLQGWLWNELAEHVGGDQQHQPLFRDFPRDIPRDTFDLWMRKVLSHFLQAEGQPCLFCGNTSTTHVLSPCLHVVCDQCFDGSNYSACPVCEHPVDTPSPFFKPRAPAALPAERVTFKLLDAGTDIDSQARELFVSFCARKQVLSPSDKDDFKTLIHDLGARVLAWLPEEIPVRENVAEIFGALFQRCEPQAVLPVARGYLSTATDVLRLIAVYSGADPALAAQPQFKPVSLHTPSGRFWGRMAEIIRSSAAHSRHDEVSVHLRVHRFKVARLKRPLRRALLALLEGFHPDGLVEDMLRHRSYWVWLGEFLHPHEYADRFPNVARAFAVVRKKAPDGTPAPAFAGYSSRLETAARSHDMEGLKQLLLQRPGEFARRYDHALRLAGDDARARQELVEAFTGCCGEFSTPVLLTLLSHLPKRLQRAGLRMYWPKGGTAKGVSGPDERAVLSPDDVAPSVRAIELELLRRFASKPAFEDFLIDEELKHIPVPFNERTASPSAVALPRGARVQIPEGKTFRLFLHWCRPEQGGVPTDIDLSVGFYTADWTYAGLCSFSQLRFAAPSGAPIAVSSGDLRDAPFPDGASEFVDVDRVLALAQGLRYAVMVVNNYAGLPFSSLERAFAGLMLRDDVQGKHFDPRTVELKFALQGDNGIFLPLAIDLRDSTLHWLDTYSKGELELNTVQSSNEAISKICPEMMEYFASGVRASMYDLALLHAAARGSRVTVRGPVPRVFIRGPGEDAAAFHLRLRKDLGSTPATRLDVRGSEPLFAALYRGDVTLPPGSAAYALFREQVTPTLSASDLLS</sequence>
<reference evidence="2 3" key="1">
    <citation type="submission" date="2021-02" db="EMBL/GenBank/DDBJ databases">
        <title>De Novo genome assembly of isolated myxobacteria.</title>
        <authorList>
            <person name="Stevens D.C."/>
        </authorList>
    </citation>
    <scope>NUCLEOTIDE SEQUENCE [LARGE SCALE GENOMIC DNA]</scope>
    <source>
        <strain evidence="3">SCPEA02</strain>
    </source>
</reference>
<dbReference type="NCBIfam" id="NF041916">
    <property type="entry name" value="RING_SCO0854"/>
    <property type="match status" value="1"/>
</dbReference>
<dbReference type="PROSITE" id="PS50089">
    <property type="entry name" value="ZF_RING_2"/>
    <property type="match status" value="1"/>
</dbReference>
<protein>
    <recommendedName>
        <fullName evidence="1">RING-type domain-containing protein</fullName>
    </recommendedName>
</protein>
<evidence type="ECO:0000313" key="3">
    <source>
        <dbReference type="Proteomes" id="UP000662747"/>
    </source>
</evidence>
<dbReference type="InterPro" id="IPR013083">
    <property type="entry name" value="Znf_RING/FYVE/PHD"/>
</dbReference>
<evidence type="ECO:0000313" key="2">
    <source>
        <dbReference type="EMBL" id="QSQ24477.1"/>
    </source>
</evidence>
<gene>
    <name evidence="2" type="ORF">JY651_05860</name>
</gene>
<proteinExistence type="predicted"/>
<evidence type="ECO:0000259" key="1">
    <source>
        <dbReference type="PROSITE" id="PS50089"/>
    </source>
</evidence>
<dbReference type="Proteomes" id="UP000662747">
    <property type="component" value="Chromosome"/>
</dbReference>
<accession>A0ABX7NZX9</accession>
<feature type="domain" description="RING-type" evidence="1">
    <location>
        <begin position="120"/>
        <end position="156"/>
    </location>
</feature>
<dbReference type="EMBL" id="CP071090">
    <property type="protein sequence ID" value="QSQ24477.1"/>
    <property type="molecule type" value="Genomic_DNA"/>
</dbReference>
<keyword evidence="3" id="KW-1185">Reference proteome</keyword>